<dbReference type="EMBL" id="PP179326">
    <property type="protein sequence ID" value="XAI70675.1"/>
    <property type="molecule type" value="Genomic_DNA"/>
</dbReference>
<reference evidence="2" key="1">
    <citation type="journal article" date="2024" name="J. Gen. Virol.">
        <title>Novel phages of Pseudomonas syringae unveil numerous potential auxiliary metabolic genes.</title>
        <authorList>
            <person name="Feltin C."/>
            <person name="Garneau J.R."/>
            <person name="Morris C.E."/>
            <person name="Berard A."/>
            <person name="Torres-Barcelo C."/>
        </authorList>
    </citation>
    <scope>NUCLEOTIDE SEQUENCE</scope>
</reference>
<evidence type="ECO:0000313" key="2">
    <source>
        <dbReference type="EMBL" id="XAI70675.1"/>
    </source>
</evidence>
<gene>
    <name evidence="2" type="ORF">Orimi01_00018</name>
</gene>
<sequence>MNIDTAIVSVADFLQSLMPTQTQIVRGQANGVPAPLAPSVVITEIGMPQYTTTRSKLNSLTNQMTYLMPVKLRLQLDFYGAQAGEMATIAQTLLRSHYGPENFPDGVEPLYCTDGFQAPLTTAEKQYEARWSMELWLQYNAPVTVGQESFSIVGSVIVDPVDETIPAE</sequence>
<dbReference type="Pfam" id="PF23961">
    <property type="entry name" value="Phage_tail_terminator_9"/>
    <property type="match status" value="1"/>
</dbReference>
<accession>A0AAU6W2Y2</accession>
<dbReference type="NCBIfam" id="NF047498">
    <property type="entry name" value="LIC_12616_fam"/>
    <property type="match status" value="1"/>
</dbReference>
<proteinExistence type="predicted"/>
<protein>
    <recommendedName>
        <fullName evidence="1">Phage neck terminator protein gp12-like domain-containing protein</fullName>
    </recommendedName>
</protein>
<organism evidence="2">
    <name type="scientific">Pseudomonas phage Orimi01</name>
    <dbReference type="NCBI Taxonomy" id="3138541"/>
    <lineage>
        <taxon>Viruses</taxon>
    </lineage>
</organism>
<evidence type="ECO:0000259" key="1">
    <source>
        <dbReference type="Pfam" id="PF23961"/>
    </source>
</evidence>
<name>A0AAU6W2Y2_9VIRU</name>
<dbReference type="InterPro" id="IPR057087">
    <property type="entry name" value="Gp12-like"/>
</dbReference>
<feature type="domain" description="Phage neck terminator protein gp12-like" evidence="1">
    <location>
        <begin position="11"/>
        <end position="151"/>
    </location>
</feature>